<sequence>MDEPAFNFPAGSPLAAIQEEFTDTRLAELLTYLQSDFPRAASTAARLGALSVLLNAADSCPNDSLVKCIVLVIGAQPDQEFSVLMLARHPHLIAKSLEVLLLEFQPLTATDPPELTSLHIASANYLSKLVGSLHIGQIRKSLSRCFSIATWQSIPDTLRQQLLSSPSLQKAWTSAQKKNTVNSSAAKLFPTLLTVMAKTAVQSENTDLLVPLVRLFTKTIATLPTRQFLNKIIITLNLPALLSCSEILRLHSDLLDLFYFYVFFPIDDETGVSLNQDEYIDSVDTRIIAFQTKVFQAYKDASKPLASLTCSSFHDQTKLHGVLSTYDTNTLKSFLETANISTYELVNLSGNLQKYFVMNIFSQHFSLHTDFLYKSFEGIPTRPSLITLSPGIQYLSIFDTLSRLTMNLNDQIYKEVDYISIRLSPLAPDNLIQLHDLSIIDTTPPPLGSDDQPHALIRGKISETLLEGAYVLLYGPVNTTGDEFLPPTIARVAAHYDESVLKGRKSNFKPSYAIHLETAISPDLLSTKYIIPATDLLADLITRRDSIKQYLHYPAPITSQVRDLILGYSDTAEWSSNMLKHDLELHFPYSFQSSDLQFLGDDSVEGTGSTLKVTDGKVVLSSSSTPTDVEFEPFKAIVAHGSFPGITVATSYSTHNLLRALVDISLSRIDLKEPHKLLIVAKDAETTATICDKLYSRIRNACYVYNANEPTSTSIQVASKTISSVLSIVHELCIATGHNVLYAKSCDLAARFLKRHILPDVDSLENSLTDFLSQNCPNGFLSFLNSLIDDLEILSPVEFMKEDFDPNLFFHIARIAVVSETILIRKANEFQSYFKNHGCIVFNSQDITEQTLLIALSNGSTEQIALLGTSDTAPEAIDNTYTRSCKLYPDNVLDIRPMLTNQAELTEVLVKLCNNVEISDRKGTPNAGFLHTCQFIDVDTHIVKSEIICDYNDFQNPGEADYVVSTYQYMRLLGYPASEIAIFCGYPSQLAMIENLLLTKCASNELFGRPDYVGLIQDSNGLEHKFVLASTTRTSDLGWFGDLNLVRKLFYSATKGLYIFGRFDTLKTDFRLSDLVNIFEPMGLKLTLAGGEMYPCSRKASVPAKQQFTMEGPDHLAAYVQEMTQRMIVHLKKTKNSTTIMSMFRKVFPKEPTWTANDIPDLSGKVYIVTGGNAGIGLETVKRLAEHGAKVYMAARSEERAAKAIESIGETKGSIEFHYLDLCDITEIKKSALFLLSKLGHLNGLILNAGVMSPAIDKLTKDNFDLTFGVNVIGHEAFLRFFLDKLKETAKTTNSVSRLAFLSSMSHERATKINYNLLVGGEVRDKALTALPKTIHSILLMDKQLAKSQILYEQSKLGNAMQADYYSRKLGPEVAVVSIHPGVIDTGLFDNINKWVSENLLKFVFHSTEYGALSTLYISTVDDETAKALNGKYLIPWCIPSKPTTVALSVENQEKLISWLNEILEPFDVPSV</sequence>
<dbReference type="InterPro" id="IPR027417">
    <property type="entry name" value="P-loop_NTPase"/>
</dbReference>
<dbReference type="OrthoDB" id="191139at2759"/>
<keyword evidence="2" id="KW-0521">NADP</keyword>
<gene>
    <name evidence="5" type="ORF">CANCADRAFT_3977</name>
</gene>
<dbReference type="EMBL" id="KV453843">
    <property type="protein sequence ID" value="ODV89349.1"/>
    <property type="molecule type" value="Genomic_DNA"/>
</dbReference>
<comment type="similarity">
    <text evidence="1">Belongs to the short-chain dehydrogenases/reductases (SDR) family.</text>
</comment>
<proteinExistence type="inferred from homology"/>
<dbReference type="PANTHER" id="PTHR24320:SF282">
    <property type="entry name" value="WW DOMAIN-CONTAINING OXIDOREDUCTASE"/>
    <property type="match status" value="1"/>
</dbReference>
<dbReference type="InterPro" id="IPR032174">
    <property type="entry name" value="Aquarius_N"/>
</dbReference>
<reference evidence="6" key="1">
    <citation type="submission" date="2016-02" db="EMBL/GenBank/DDBJ databases">
        <title>Comparative genomics of biotechnologically important yeasts.</title>
        <authorList>
            <consortium name="DOE Joint Genome Institute"/>
            <person name="Riley R."/>
            <person name="Haridas S."/>
            <person name="Wolfe K.H."/>
            <person name="Lopes M.R."/>
            <person name="Hittinger C.T."/>
            <person name="Goker M."/>
            <person name="Salamov A."/>
            <person name="Wisecaver J."/>
            <person name="Long T.M."/>
            <person name="Aerts A.L."/>
            <person name="Barry K."/>
            <person name="Choi C."/>
            <person name="Clum A."/>
            <person name="Coughlan A.Y."/>
            <person name="Deshpande S."/>
            <person name="Douglass A.P."/>
            <person name="Hanson S.J."/>
            <person name="Klenk H.-P."/>
            <person name="Labutti K."/>
            <person name="Lapidus A."/>
            <person name="Lindquist E."/>
            <person name="Lipzen A."/>
            <person name="Meier-Kolthoff J.P."/>
            <person name="Ohm R.A."/>
            <person name="Otillar R.P."/>
            <person name="Pangilinan J."/>
            <person name="Peng Y."/>
            <person name="Rokas A."/>
            <person name="Rosa C.A."/>
            <person name="Scheuner C."/>
            <person name="Sibirny A.A."/>
            <person name="Slot J.C."/>
            <person name="Stielow J.B."/>
            <person name="Sun H."/>
            <person name="Kurtzman C.P."/>
            <person name="Blackwell M."/>
            <person name="Jeffries T.W."/>
            <person name="Grigoriev I.V."/>
        </authorList>
    </citation>
    <scope>NUCLEOTIDE SEQUENCE [LARGE SCALE GENOMIC DNA]</scope>
    <source>
        <strain evidence="6">NRRL Y-17796</strain>
    </source>
</reference>
<dbReference type="Pfam" id="PF00106">
    <property type="entry name" value="adh_short"/>
    <property type="match status" value="1"/>
</dbReference>
<evidence type="ECO:0000313" key="6">
    <source>
        <dbReference type="Proteomes" id="UP000095023"/>
    </source>
</evidence>
<dbReference type="Gene3D" id="3.40.50.720">
    <property type="entry name" value="NAD(P)-binding Rossmann-like Domain"/>
    <property type="match status" value="1"/>
</dbReference>
<evidence type="ECO:0000259" key="4">
    <source>
        <dbReference type="Pfam" id="PF16399"/>
    </source>
</evidence>
<dbReference type="InterPro" id="IPR036291">
    <property type="entry name" value="NAD(P)-bd_dom_sf"/>
</dbReference>
<evidence type="ECO:0000256" key="1">
    <source>
        <dbReference type="ARBA" id="ARBA00006484"/>
    </source>
</evidence>
<dbReference type="InterPro" id="IPR002347">
    <property type="entry name" value="SDR_fam"/>
</dbReference>
<feature type="domain" description="RNA helicase aquarius N-terminal" evidence="4">
    <location>
        <begin position="124"/>
        <end position="361"/>
    </location>
</feature>
<accession>A0A1E4TC83</accession>
<dbReference type="Proteomes" id="UP000095023">
    <property type="component" value="Unassembled WGS sequence"/>
</dbReference>
<evidence type="ECO:0000256" key="3">
    <source>
        <dbReference type="ARBA" id="ARBA00023002"/>
    </source>
</evidence>
<dbReference type="PRINTS" id="PR00081">
    <property type="entry name" value="GDHRDH"/>
</dbReference>
<name>A0A1E4TC83_9ASCO</name>
<dbReference type="SUPFAM" id="SSF51735">
    <property type="entry name" value="NAD(P)-binding Rossmann-fold domains"/>
    <property type="match status" value="1"/>
</dbReference>
<evidence type="ECO:0000256" key="2">
    <source>
        <dbReference type="ARBA" id="ARBA00022857"/>
    </source>
</evidence>
<keyword evidence="3" id="KW-0560">Oxidoreductase</keyword>
<dbReference type="GO" id="GO:0016491">
    <property type="term" value="F:oxidoreductase activity"/>
    <property type="evidence" value="ECO:0007669"/>
    <property type="project" value="UniProtKB-KW"/>
</dbReference>
<organism evidence="5 6">
    <name type="scientific">Tortispora caseinolytica NRRL Y-17796</name>
    <dbReference type="NCBI Taxonomy" id="767744"/>
    <lineage>
        <taxon>Eukaryota</taxon>
        <taxon>Fungi</taxon>
        <taxon>Dikarya</taxon>
        <taxon>Ascomycota</taxon>
        <taxon>Saccharomycotina</taxon>
        <taxon>Trigonopsidomycetes</taxon>
        <taxon>Trigonopsidales</taxon>
        <taxon>Trigonopsidaceae</taxon>
        <taxon>Tortispora</taxon>
    </lineage>
</organism>
<keyword evidence="6" id="KW-1185">Reference proteome</keyword>
<evidence type="ECO:0000313" key="5">
    <source>
        <dbReference type="EMBL" id="ODV89349.1"/>
    </source>
</evidence>
<dbReference type="Pfam" id="PF16399">
    <property type="entry name" value="Aquarius_N_1st"/>
    <property type="match status" value="1"/>
</dbReference>
<dbReference type="PANTHER" id="PTHR24320">
    <property type="entry name" value="RETINOL DEHYDROGENASE"/>
    <property type="match status" value="1"/>
</dbReference>
<protein>
    <recommendedName>
        <fullName evidence="4">RNA helicase aquarius N-terminal domain-containing protein</fullName>
    </recommendedName>
</protein>
<dbReference type="Gene3D" id="3.40.50.300">
    <property type="entry name" value="P-loop containing nucleotide triphosphate hydrolases"/>
    <property type="match status" value="1"/>
</dbReference>